<dbReference type="GO" id="GO:0046872">
    <property type="term" value="F:metal ion binding"/>
    <property type="evidence" value="ECO:0007669"/>
    <property type="project" value="UniProtKB-KW"/>
</dbReference>
<comment type="caution">
    <text evidence="6">The sequence shown here is derived from an EMBL/GenBank/DDBJ whole genome shotgun (WGS) entry which is preliminary data.</text>
</comment>
<proteinExistence type="predicted"/>
<dbReference type="GO" id="GO:0051539">
    <property type="term" value="F:4 iron, 4 sulfur cluster binding"/>
    <property type="evidence" value="ECO:0007669"/>
    <property type="project" value="UniProtKB-KW"/>
</dbReference>
<dbReference type="InterPro" id="IPR036188">
    <property type="entry name" value="FAD/NAD-bd_sf"/>
</dbReference>
<keyword evidence="4" id="KW-0408">Iron</keyword>
<name>A0A556QRP8_9BACT</name>
<protein>
    <submittedName>
        <fullName evidence="6">FAD-dependent oxidoreductase</fullName>
    </submittedName>
</protein>
<evidence type="ECO:0000313" key="6">
    <source>
        <dbReference type="EMBL" id="TSJ79299.1"/>
    </source>
</evidence>
<dbReference type="AlphaFoldDB" id="A0A556QRP8"/>
<organism evidence="6 7">
    <name type="scientific">Rariglobus hedericola</name>
    <dbReference type="NCBI Taxonomy" id="2597822"/>
    <lineage>
        <taxon>Bacteria</taxon>
        <taxon>Pseudomonadati</taxon>
        <taxon>Verrucomicrobiota</taxon>
        <taxon>Opitutia</taxon>
        <taxon>Opitutales</taxon>
        <taxon>Opitutaceae</taxon>
        <taxon>Rariglobus</taxon>
    </lineage>
</organism>
<accession>A0A556QRP8</accession>
<dbReference type="Pfam" id="PF12831">
    <property type="entry name" value="FAD_oxidored"/>
    <property type="match status" value="1"/>
</dbReference>
<evidence type="ECO:0000256" key="4">
    <source>
        <dbReference type="ARBA" id="ARBA00023004"/>
    </source>
</evidence>
<evidence type="ECO:0000256" key="5">
    <source>
        <dbReference type="ARBA" id="ARBA00023014"/>
    </source>
</evidence>
<dbReference type="InterPro" id="IPR039650">
    <property type="entry name" value="HdrA-like"/>
</dbReference>
<sequence>MNTLHEPARDLPVIHEADVCVLGGSCTGLFAAIRAARLGARVVIVEKDNCFGGVATTAMVNVWHSLHDTEGKKQIIAGLTEETMNRLDRRGAVKRHELTNPSRGFTFNSEELKIELDELAREAGIKIYLHTQFAAPAPLRDSSGRLEAVFVENKSGRGAIRARVFIDATGDADLAARLGCETYFANHLQPATACARFAGWGTLSESDVGALIREHGPAYGLPPTFSWGNYVPNSDVYMLAATRIHGINPANADDLTHGEIEGRRQVRAIADILRAHAPGCRLSLEALPSRLGIRESRHIRSPYQLTGDDVLSGHEFDDAIAQGSYRVDVHHQDKPGITLRYLDGTEEFHQPGVASTRSRWRPETAVNPTYYQIPYRTLLPLNGPDNVIVAGRMLDVDPVAHAAVRVMVNMNQTGEAAGVAAVLALETNQPLRALNVATLRARLIAGGSAL</sequence>
<keyword evidence="2" id="KW-0479">Metal-binding</keyword>
<dbReference type="GO" id="GO:0016491">
    <property type="term" value="F:oxidoreductase activity"/>
    <property type="evidence" value="ECO:0007669"/>
    <property type="project" value="UniProtKB-KW"/>
</dbReference>
<keyword evidence="5" id="KW-0411">Iron-sulfur</keyword>
<keyword evidence="3" id="KW-0560">Oxidoreductase</keyword>
<evidence type="ECO:0000256" key="1">
    <source>
        <dbReference type="ARBA" id="ARBA00022485"/>
    </source>
</evidence>
<dbReference type="PANTHER" id="PTHR43498">
    <property type="entry name" value="FERREDOXIN:COB-COM HETERODISULFIDE REDUCTASE SUBUNIT A"/>
    <property type="match status" value="1"/>
</dbReference>
<keyword evidence="1" id="KW-0004">4Fe-4S</keyword>
<evidence type="ECO:0000313" key="7">
    <source>
        <dbReference type="Proteomes" id="UP000315648"/>
    </source>
</evidence>
<dbReference type="SUPFAM" id="SSF51905">
    <property type="entry name" value="FAD/NAD(P)-binding domain"/>
    <property type="match status" value="1"/>
</dbReference>
<evidence type="ECO:0000256" key="2">
    <source>
        <dbReference type="ARBA" id="ARBA00022723"/>
    </source>
</evidence>
<dbReference type="PANTHER" id="PTHR43498:SF1">
    <property type="entry name" value="COB--COM HETERODISULFIDE REDUCTASE IRON-SULFUR SUBUNIT A"/>
    <property type="match status" value="1"/>
</dbReference>
<gene>
    <name evidence="6" type="ORF">FPL22_08405</name>
</gene>
<evidence type="ECO:0000256" key="3">
    <source>
        <dbReference type="ARBA" id="ARBA00023002"/>
    </source>
</evidence>
<keyword evidence="7" id="KW-1185">Reference proteome</keyword>
<dbReference type="Gene3D" id="3.50.50.60">
    <property type="entry name" value="FAD/NAD(P)-binding domain"/>
    <property type="match status" value="1"/>
</dbReference>
<reference evidence="6 7" key="1">
    <citation type="submission" date="2019-07" db="EMBL/GenBank/DDBJ databases">
        <title>Description of 53C-WASEF.</title>
        <authorList>
            <person name="Pitt A."/>
            <person name="Hahn M.W."/>
        </authorList>
    </citation>
    <scope>NUCLEOTIDE SEQUENCE [LARGE SCALE GENOMIC DNA]</scope>
    <source>
        <strain evidence="6 7">53C-WASEF</strain>
    </source>
</reference>
<dbReference type="Proteomes" id="UP000315648">
    <property type="component" value="Unassembled WGS sequence"/>
</dbReference>
<dbReference type="OrthoDB" id="9777740at2"/>
<dbReference type="RefSeq" id="WP_144229707.1">
    <property type="nucleotide sequence ID" value="NZ_CBCRVV010000020.1"/>
</dbReference>
<dbReference type="EMBL" id="VMBG01000001">
    <property type="protein sequence ID" value="TSJ79299.1"/>
    <property type="molecule type" value="Genomic_DNA"/>
</dbReference>